<keyword evidence="6" id="KW-1185">Reference proteome</keyword>
<comment type="similarity">
    <text evidence="1">Belongs to the iron-containing alcohol dehydrogenase family.</text>
</comment>
<reference evidence="5 6" key="1">
    <citation type="submission" date="2020-11" db="EMBL/GenBank/DDBJ databases">
        <title>Description of Pontivivens ytuae sp. nov. isolated from deep sea sediment of Mariana Trench.</title>
        <authorList>
            <person name="Wang Z."/>
            <person name="Sun Q.-L."/>
            <person name="Xu X.-D."/>
            <person name="Tang Y.-Z."/>
            <person name="Zhang J."/>
        </authorList>
    </citation>
    <scope>NUCLEOTIDE SEQUENCE [LARGE SCALE GENOMIC DNA]</scope>
    <source>
        <strain evidence="5 6">MT2928</strain>
    </source>
</reference>
<evidence type="ECO:0000256" key="1">
    <source>
        <dbReference type="ARBA" id="ARBA00007358"/>
    </source>
</evidence>
<evidence type="ECO:0000256" key="2">
    <source>
        <dbReference type="ARBA" id="ARBA00023002"/>
    </source>
</evidence>
<dbReference type="SUPFAM" id="SSF56796">
    <property type="entry name" value="Dehydroquinate synthase-like"/>
    <property type="match status" value="1"/>
</dbReference>
<dbReference type="RefSeq" id="WP_196102760.1">
    <property type="nucleotide sequence ID" value="NZ_CP064942.1"/>
</dbReference>
<keyword evidence="2" id="KW-0560">Oxidoreductase</keyword>
<dbReference type="PANTHER" id="PTHR11496:SF102">
    <property type="entry name" value="ALCOHOL DEHYDROGENASE 4"/>
    <property type="match status" value="1"/>
</dbReference>
<dbReference type="InterPro" id="IPR001670">
    <property type="entry name" value="ADH_Fe/GldA"/>
</dbReference>
<evidence type="ECO:0000313" key="5">
    <source>
        <dbReference type="EMBL" id="QPH53551.1"/>
    </source>
</evidence>
<evidence type="ECO:0000259" key="3">
    <source>
        <dbReference type="Pfam" id="PF00465"/>
    </source>
</evidence>
<feature type="domain" description="Fe-containing alcohol dehydrogenase-like C-terminal" evidence="4">
    <location>
        <begin position="183"/>
        <end position="304"/>
    </location>
</feature>
<proteinExistence type="inferred from homology"/>
<feature type="domain" description="Alcohol dehydrogenase iron-type/glycerol dehydrogenase GldA" evidence="3">
    <location>
        <begin position="9"/>
        <end position="172"/>
    </location>
</feature>
<dbReference type="Proteomes" id="UP000594800">
    <property type="component" value="Chromosome"/>
</dbReference>
<dbReference type="GO" id="GO:0046872">
    <property type="term" value="F:metal ion binding"/>
    <property type="evidence" value="ECO:0007669"/>
    <property type="project" value="InterPro"/>
</dbReference>
<gene>
    <name evidence="5" type="ORF">I0K15_17480</name>
</gene>
<dbReference type="Gene3D" id="3.40.50.1970">
    <property type="match status" value="1"/>
</dbReference>
<dbReference type="InterPro" id="IPR056798">
    <property type="entry name" value="ADH_Fe_C"/>
</dbReference>
<organism evidence="5 6">
    <name type="scientific">Pontivivens ytuae</name>
    <dbReference type="NCBI Taxonomy" id="2789856"/>
    <lineage>
        <taxon>Bacteria</taxon>
        <taxon>Pseudomonadati</taxon>
        <taxon>Pseudomonadota</taxon>
        <taxon>Alphaproteobacteria</taxon>
        <taxon>Rhodobacterales</taxon>
        <taxon>Paracoccaceae</taxon>
        <taxon>Pontivivens</taxon>
    </lineage>
</organism>
<protein>
    <submittedName>
        <fullName evidence="5">Iron-containing alcohol dehydrogenase</fullName>
    </submittedName>
</protein>
<dbReference type="GO" id="GO:0004022">
    <property type="term" value="F:alcohol dehydrogenase (NAD+) activity"/>
    <property type="evidence" value="ECO:0007669"/>
    <property type="project" value="TreeGrafter"/>
</dbReference>
<dbReference type="Pfam" id="PF00465">
    <property type="entry name" value="Fe-ADH"/>
    <property type="match status" value="1"/>
</dbReference>
<dbReference type="PANTHER" id="PTHR11496">
    <property type="entry name" value="ALCOHOL DEHYDROGENASE"/>
    <property type="match status" value="1"/>
</dbReference>
<dbReference type="Gene3D" id="1.20.1090.10">
    <property type="entry name" value="Dehydroquinate synthase-like - alpha domain"/>
    <property type="match status" value="1"/>
</dbReference>
<dbReference type="EMBL" id="CP064942">
    <property type="protein sequence ID" value="QPH53551.1"/>
    <property type="molecule type" value="Genomic_DNA"/>
</dbReference>
<dbReference type="KEGG" id="poz:I0K15_17480"/>
<name>A0A7S9LQQ2_9RHOB</name>
<dbReference type="AlphaFoldDB" id="A0A7S9LQQ2"/>
<evidence type="ECO:0000313" key="6">
    <source>
        <dbReference type="Proteomes" id="UP000594800"/>
    </source>
</evidence>
<dbReference type="InterPro" id="IPR039697">
    <property type="entry name" value="Alcohol_dehydrogenase_Fe"/>
</dbReference>
<accession>A0A7S9LQQ2</accession>
<dbReference type="Pfam" id="PF25137">
    <property type="entry name" value="ADH_Fe_C"/>
    <property type="match status" value="1"/>
</dbReference>
<evidence type="ECO:0000259" key="4">
    <source>
        <dbReference type="Pfam" id="PF25137"/>
    </source>
</evidence>
<sequence length="372" mass="38516">MFDMGAVPRIQFGAGQAALLPEHVASFGARDVTLIADPFLMQGADIPRVVEALRADAIRVRLFHAFSGEPKAHHVAAAADVARGSDLVIGIGGGSALDVAKLAATLAGAPGGPMDYALGRTPLPAALPKIMVPTTAGTGSETSATNIFSSDAGEKLWIWGPQTRAELVILDPALTVSLPPHLTAWCGLDALVHAFEAATNRNAHAGAAPYALDALRHIAWALPRAVAWPDDMEARSALLIASCHAGIAIDACGTAVAHNLSHALARFAPVHHGHATAHAFAASLPWLIEASTPQLRAAAAALDCALSDLPERVEILMGAVDLGPLPQIPVTPEALIAEMQAEANAPMLRNTVREVTPADLHHLAEATLARAA</sequence>